<proteinExistence type="predicted"/>
<feature type="region of interest" description="Disordered" evidence="1">
    <location>
        <begin position="52"/>
        <end position="76"/>
    </location>
</feature>
<feature type="compositionally biased region" description="Basic and acidic residues" evidence="1">
    <location>
        <begin position="52"/>
        <end position="61"/>
    </location>
</feature>
<comment type="caution">
    <text evidence="2">The sequence shown here is derived from an EMBL/GenBank/DDBJ whole genome shotgun (WGS) entry which is preliminary data.</text>
</comment>
<dbReference type="Proteomes" id="UP000324222">
    <property type="component" value="Unassembled WGS sequence"/>
</dbReference>
<dbReference type="EMBL" id="VSRR010000884">
    <property type="protein sequence ID" value="MPC20556.1"/>
    <property type="molecule type" value="Genomic_DNA"/>
</dbReference>
<reference evidence="2 3" key="1">
    <citation type="submission" date="2019-05" db="EMBL/GenBank/DDBJ databases">
        <title>Another draft genome of Portunus trituberculatus and its Hox gene families provides insights of decapod evolution.</title>
        <authorList>
            <person name="Jeong J.-H."/>
            <person name="Song I."/>
            <person name="Kim S."/>
            <person name="Choi T."/>
            <person name="Kim D."/>
            <person name="Ryu S."/>
            <person name="Kim W."/>
        </authorList>
    </citation>
    <scope>NUCLEOTIDE SEQUENCE [LARGE SCALE GENOMIC DNA]</scope>
    <source>
        <tissue evidence="2">Muscle</tissue>
    </source>
</reference>
<accession>A0A5B7DHG0</accession>
<gene>
    <name evidence="2" type="ORF">E2C01_013505</name>
</gene>
<evidence type="ECO:0000256" key="1">
    <source>
        <dbReference type="SAM" id="MobiDB-lite"/>
    </source>
</evidence>
<organism evidence="2 3">
    <name type="scientific">Portunus trituberculatus</name>
    <name type="common">Swimming crab</name>
    <name type="synonym">Neptunus trituberculatus</name>
    <dbReference type="NCBI Taxonomy" id="210409"/>
    <lineage>
        <taxon>Eukaryota</taxon>
        <taxon>Metazoa</taxon>
        <taxon>Ecdysozoa</taxon>
        <taxon>Arthropoda</taxon>
        <taxon>Crustacea</taxon>
        <taxon>Multicrustacea</taxon>
        <taxon>Malacostraca</taxon>
        <taxon>Eumalacostraca</taxon>
        <taxon>Eucarida</taxon>
        <taxon>Decapoda</taxon>
        <taxon>Pleocyemata</taxon>
        <taxon>Brachyura</taxon>
        <taxon>Eubrachyura</taxon>
        <taxon>Portunoidea</taxon>
        <taxon>Portunidae</taxon>
        <taxon>Portuninae</taxon>
        <taxon>Portunus</taxon>
    </lineage>
</organism>
<protein>
    <submittedName>
        <fullName evidence="2">Uncharacterized protein</fullName>
    </submittedName>
</protein>
<evidence type="ECO:0000313" key="2">
    <source>
        <dbReference type="EMBL" id="MPC20556.1"/>
    </source>
</evidence>
<name>A0A5B7DHG0_PORTR</name>
<evidence type="ECO:0000313" key="3">
    <source>
        <dbReference type="Proteomes" id="UP000324222"/>
    </source>
</evidence>
<sequence>MLLVYSQPATSEGSRADVSTCYVLLPLPLQVFIHLYEQVKLKRRSCVAERVSRRSKESKVKEGKKKVRKDGQDKTK</sequence>
<keyword evidence="3" id="KW-1185">Reference proteome</keyword>
<dbReference type="AlphaFoldDB" id="A0A5B7DHG0"/>